<dbReference type="EMBL" id="GBXM01003013">
    <property type="protein sequence ID" value="JAI05565.1"/>
    <property type="molecule type" value="Transcribed_RNA"/>
</dbReference>
<name>A0A0E9XSE0_ANGAN</name>
<accession>A0A0E9XSE0</accession>
<sequence>MHFLLGTMCRIFTDLCVLLDFV</sequence>
<evidence type="ECO:0000313" key="1">
    <source>
        <dbReference type="EMBL" id="JAI05565.1"/>
    </source>
</evidence>
<reference evidence="1" key="2">
    <citation type="journal article" date="2015" name="Fish Shellfish Immunol.">
        <title>Early steps in the European eel (Anguilla anguilla)-Vibrio vulnificus interaction in the gills: Role of the RtxA13 toxin.</title>
        <authorList>
            <person name="Callol A."/>
            <person name="Pajuelo D."/>
            <person name="Ebbesson L."/>
            <person name="Teles M."/>
            <person name="MacKenzie S."/>
            <person name="Amaro C."/>
        </authorList>
    </citation>
    <scope>NUCLEOTIDE SEQUENCE</scope>
</reference>
<proteinExistence type="predicted"/>
<reference evidence="1" key="1">
    <citation type="submission" date="2014-11" db="EMBL/GenBank/DDBJ databases">
        <authorList>
            <person name="Amaro Gonzalez C."/>
        </authorList>
    </citation>
    <scope>NUCLEOTIDE SEQUENCE</scope>
</reference>
<dbReference type="AlphaFoldDB" id="A0A0E9XSE0"/>
<protein>
    <submittedName>
        <fullName evidence="1">Uncharacterized protein</fullName>
    </submittedName>
</protein>
<organism evidence="1">
    <name type="scientific">Anguilla anguilla</name>
    <name type="common">European freshwater eel</name>
    <name type="synonym">Muraena anguilla</name>
    <dbReference type="NCBI Taxonomy" id="7936"/>
    <lineage>
        <taxon>Eukaryota</taxon>
        <taxon>Metazoa</taxon>
        <taxon>Chordata</taxon>
        <taxon>Craniata</taxon>
        <taxon>Vertebrata</taxon>
        <taxon>Euteleostomi</taxon>
        <taxon>Actinopterygii</taxon>
        <taxon>Neopterygii</taxon>
        <taxon>Teleostei</taxon>
        <taxon>Anguilliformes</taxon>
        <taxon>Anguillidae</taxon>
        <taxon>Anguilla</taxon>
    </lineage>
</organism>